<keyword evidence="2" id="KW-0238">DNA-binding</keyword>
<feature type="transmembrane region" description="Helical" evidence="4">
    <location>
        <begin position="12"/>
        <end position="34"/>
    </location>
</feature>
<feature type="domain" description="HTH luxR-type" evidence="5">
    <location>
        <begin position="332"/>
        <end position="394"/>
    </location>
</feature>
<evidence type="ECO:0000259" key="5">
    <source>
        <dbReference type="PROSITE" id="PS50043"/>
    </source>
</evidence>
<dbReference type="AlphaFoldDB" id="A0A6F8SPK1"/>
<reference evidence="7" key="2">
    <citation type="submission" date="2020-03" db="EMBL/GenBank/DDBJ databases">
        <title>Complete Genome Sequence of Adlercreutzia sp. strain 8CFCBH1 Producing Equol, Isolated from Healthy Japanese Feces.</title>
        <authorList>
            <person name="Ogata Y."/>
            <person name="Sakamoto M."/>
            <person name="Ohkuma M."/>
            <person name="Hattori M."/>
            <person name="Suda W."/>
        </authorList>
    </citation>
    <scope>NUCLEOTIDE SEQUENCE [LARGE SCALE GENOMIC DNA]</scope>
    <source>
        <strain evidence="7">8CFCBH1</strain>
    </source>
</reference>
<keyword evidence="4" id="KW-0472">Membrane</keyword>
<keyword evidence="1" id="KW-0805">Transcription regulation</keyword>
<dbReference type="SUPFAM" id="SSF46894">
    <property type="entry name" value="C-terminal effector domain of the bipartite response regulators"/>
    <property type="match status" value="1"/>
</dbReference>
<accession>A0A6F8SPK1</accession>
<feature type="transmembrane region" description="Helical" evidence="4">
    <location>
        <begin position="151"/>
        <end position="168"/>
    </location>
</feature>
<organism evidence="6 7">
    <name type="scientific">Adlercreutzia hattorii</name>
    <dbReference type="NCBI Taxonomy" id="2707299"/>
    <lineage>
        <taxon>Bacteria</taxon>
        <taxon>Bacillati</taxon>
        <taxon>Actinomycetota</taxon>
        <taxon>Coriobacteriia</taxon>
        <taxon>Eggerthellales</taxon>
        <taxon>Eggerthellaceae</taxon>
        <taxon>Adlercreutzia</taxon>
    </lineage>
</organism>
<dbReference type="Proteomes" id="UP000501727">
    <property type="component" value="Chromosome"/>
</dbReference>
<dbReference type="PROSITE" id="PS50043">
    <property type="entry name" value="HTH_LUXR_2"/>
    <property type="match status" value="1"/>
</dbReference>
<dbReference type="Pfam" id="PF00196">
    <property type="entry name" value="GerE"/>
    <property type="match status" value="1"/>
</dbReference>
<dbReference type="PRINTS" id="PR00038">
    <property type="entry name" value="HTHLUXR"/>
</dbReference>
<dbReference type="EMBL" id="AP022829">
    <property type="protein sequence ID" value="BCA89687.1"/>
    <property type="molecule type" value="Genomic_DNA"/>
</dbReference>
<keyword evidence="7" id="KW-1185">Reference proteome</keyword>
<name>A0A6F8SPK1_9ACTN</name>
<evidence type="ECO:0000256" key="2">
    <source>
        <dbReference type="ARBA" id="ARBA00023125"/>
    </source>
</evidence>
<dbReference type="InterPro" id="IPR036388">
    <property type="entry name" value="WH-like_DNA-bd_sf"/>
</dbReference>
<evidence type="ECO:0000256" key="1">
    <source>
        <dbReference type="ARBA" id="ARBA00023015"/>
    </source>
</evidence>
<keyword evidence="4" id="KW-1133">Transmembrane helix</keyword>
<proteinExistence type="predicted"/>
<dbReference type="GO" id="GO:0006355">
    <property type="term" value="P:regulation of DNA-templated transcription"/>
    <property type="evidence" value="ECO:0007669"/>
    <property type="project" value="InterPro"/>
</dbReference>
<dbReference type="SMART" id="SM00421">
    <property type="entry name" value="HTH_LUXR"/>
    <property type="match status" value="1"/>
</dbReference>
<feature type="transmembrane region" description="Helical" evidence="4">
    <location>
        <begin position="277"/>
        <end position="299"/>
    </location>
</feature>
<evidence type="ECO:0000256" key="4">
    <source>
        <dbReference type="SAM" id="Phobius"/>
    </source>
</evidence>
<protein>
    <recommendedName>
        <fullName evidence="5">HTH luxR-type domain-containing protein</fullName>
    </recommendedName>
</protein>
<dbReference type="PANTHER" id="PTHR44688">
    <property type="entry name" value="DNA-BINDING TRANSCRIPTIONAL ACTIVATOR DEVR_DOSR"/>
    <property type="match status" value="1"/>
</dbReference>
<keyword evidence="3" id="KW-0804">Transcription</keyword>
<dbReference type="GO" id="GO:0003677">
    <property type="term" value="F:DNA binding"/>
    <property type="evidence" value="ECO:0007669"/>
    <property type="project" value="UniProtKB-KW"/>
</dbReference>
<dbReference type="InterPro" id="IPR016032">
    <property type="entry name" value="Sig_transdc_resp-reg_C-effctor"/>
</dbReference>
<reference evidence="7" key="1">
    <citation type="journal article" date="2020" name="Microbiol. Resour. Announc.">
        <title>Complete Genome Sequence of Adlercreutzia sp. Strain 8CFCBH1, a Potent Producer of Equol, Isolated from Healthy Japanese Feces.</title>
        <authorList>
            <person name="Ogata Y."/>
            <person name="Sakamoto M."/>
            <person name="Ohkuma M."/>
            <person name="Hattori M."/>
            <person name="Suda W."/>
        </authorList>
    </citation>
    <scope>NUCLEOTIDE SEQUENCE [LARGE SCALE GENOMIC DNA]</scope>
    <source>
        <strain evidence="7">8CFCBH1</strain>
    </source>
</reference>
<dbReference type="KEGG" id="ahat:ADCFC_23060"/>
<sequence>MVYCNEAALAPPALFAEAFCIVMGASSILSLYLWSVELIRYAYQTSFGWAVFSFFSAVFLARAATALVGNSLLGTLQILFSCPTSLALWALSAHASTIEVLAISSFEISRSERRFLIASIVLMLTMPLSHILLIGIPSFAEMSFSNDTREATLLVISLCAAILAAVRSCNVVKAITAQHLWFALFGVIGGTCLGLLLSNSSDAFTASAAINTTSTLWSLSFMLLYFSLLLFCYESSVNPALIFGLMFFVPQCIDIATKHFEFTADALPLIHLSTLDQGVLTALLVIVTLLALSLLLAAFGSSNALKTLVNSNPFVETAALSEADPRKERALDIAARHGLTSREQDILLLLSQGHSAARIGELLYISAATVQTHTKHIYAKLGVHSRQEIIDLFA</sequence>
<evidence type="ECO:0000256" key="3">
    <source>
        <dbReference type="ARBA" id="ARBA00023163"/>
    </source>
</evidence>
<feature type="transmembrane region" description="Helical" evidence="4">
    <location>
        <begin position="180"/>
        <end position="197"/>
    </location>
</feature>
<feature type="transmembrane region" description="Helical" evidence="4">
    <location>
        <begin position="115"/>
        <end position="139"/>
    </location>
</feature>
<dbReference type="InterPro" id="IPR000792">
    <property type="entry name" value="Tscrpt_reg_LuxR_C"/>
</dbReference>
<feature type="transmembrane region" description="Helical" evidence="4">
    <location>
        <begin position="240"/>
        <end position="257"/>
    </location>
</feature>
<evidence type="ECO:0000313" key="6">
    <source>
        <dbReference type="EMBL" id="BCA89687.1"/>
    </source>
</evidence>
<feature type="transmembrane region" description="Helical" evidence="4">
    <location>
        <begin position="46"/>
        <end position="66"/>
    </location>
</feature>
<dbReference type="Gene3D" id="1.10.10.10">
    <property type="entry name" value="Winged helix-like DNA-binding domain superfamily/Winged helix DNA-binding domain"/>
    <property type="match status" value="1"/>
</dbReference>
<dbReference type="PROSITE" id="PS00622">
    <property type="entry name" value="HTH_LUXR_1"/>
    <property type="match status" value="1"/>
</dbReference>
<gene>
    <name evidence="6" type="ORF">ADCFC_21840</name>
</gene>
<keyword evidence="4" id="KW-0812">Transmembrane</keyword>
<feature type="transmembrane region" description="Helical" evidence="4">
    <location>
        <begin position="86"/>
        <end position="103"/>
    </location>
</feature>
<feature type="transmembrane region" description="Helical" evidence="4">
    <location>
        <begin position="217"/>
        <end position="233"/>
    </location>
</feature>
<evidence type="ECO:0000313" key="7">
    <source>
        <dbReference type="Proteomes" id="UP000501727"/>
    </source>
</evidence>
<dbReference type="PANTHER" id="PTHR44688:SF16">
    <property type="entry name" value="DNA-BINDING TRANSCRIPTIONAL ACTIVATOR DEVR_DOSR"/>
    <property type="match status" value="1"/>
</dbReference>
<dbReference type="CDD" id="cd06170">
    <property type="entry name" value="LuxR_C_like"/>
    <property type="match status" value="1"/>
</dbReference>